<sequence length="817" mass="87338">MADNRISADLEVNVTGVTAGASKAVSSLQAIQAEMVKTQKAIGEATDGTSVDRLSAKLANLQRNFNVLSGKGGVSGIAAPIKDAATATEGLTQGMTNVGNGSKALSQLMNRNLHGVAELFISPGRAALILANDLPQLINRYRELSAANKEIAASGGKAASSASILKAAFDPLNLAIGLGIAVLIKYGGEIYNWATGAEEAKKKAEALKKEQESLDSAFKRGASSVTDNIATVRALVAAMTDESVAQDVRLSKYNQLITLYPQLAKNLDGQKDKIRSLADVINHDLIPALRNQAIAEGFAAQAQQQASKEAELIAQQPELFRKAVAAKKEYLKAGGTGDNVQDVYNYFNGKTDKDLHLLKKASDDATKAYSDNVKEAKKMELGIDGLFKSQIKYRNEVDKSILGSQTYKQKLEEQLKEARAVRDNIEDSSSPAFQKQQKIIDGLNDKLKVYNDRVANTPKAKKTDTEKLSDELDKISRSKEDLDRQFQGGVIDNIEYSTKQVSLLSNAISTLHIRFKQPFDSTAIKDLQKQLYIAQSTVPVSLISFKGNPEAKNLSEQMAAVYKDANELAIKEYRQYKSGKGGDIADLLGTDKANLVQQLRQVGVNSVMSQHIKVPVSLDVPEADLKKALDEYRERLDNLSTAATEITKELGINLVESVGQALGSGDWKGLGAEFLAGLGNAIESFGKELVAQATVFATLKEAFEAAIKSINPWAAVGIGVAMIAVGAALQSFAHKGLGGASGGSSSVGSNITPQNNFYAPSSPSYSGTSASYSGGDSVSGGLANQIKEIPVNVTVDGKIENNVIRLANIKAQNDYDR</sequence>
<feature type="coiled-coil region" evidence="1">
    <location>
        <begin position="622"/>
        <end position="649"/>
    </location>
</feature>
<dbReference type="AlphaFoldDB" id="A0A1H3W4Y2"/>
<keyword evidence="3" id="KW-1185">Reference proteome</keyword>
<evidence type="ECO:0000313" key="3">
    <source>
        <dbReference type="Proteomes" id="UP000199041"/>
    </source>
</evidence>
<keyword evidence="1" id="KW-0175">Coiled coil</keyword>
<dbReference type="OrthoDB" id="1050541at2"/>
<name>A0A1H3W4Y2_9BACT</name>
<dbReference type="RefSeq" id="WP_091393094.1">
    <property type="nucleotide sequence ID" value="NZ_FNQY01000002.1"/>
</dbReference>
<evidence type="ECO:0000256" key="1">
    <source>
        <dbReference type="SAM" id="Coils"/>
    </source>
</evidence>
<reference evidence="2 3" key="1">
    <citation type="submission" date="2016-10" db="EMBL/GenBank/DDBJ databases">
        <authorList>
            <person name="de Groot N.N."/>
        </authorList>
    </citation>
    <scope>NUCLEOTIDE SEQUENCE [LARGE SCALE GENOMIC DNA]</scope>
    <source>
        <strain evidence="2 3">Vu-144</strain>
    </source>
</reference>
<dbReference type="EMBL" id="FNQY01000002">
    <property type="protein sequence ID" value="SDZ82116.1"/>
    <property type="molecule type" value="Genomic_DNA"/>
</dbReference>
<organism evidence="2 3">
    <name type="scientific">Arachidicoccus rhizosphaerae</name>
    <dbReference type="NCBI Taxonomy" id="551991"/>
    <lineage>
        <taxon>Bacteria</taxon>
        <taxon>Pseudomonadati</taxon>
        <taxon>Bacteroidota</taxon>
        <taxon>Chitinophagia</taxon>
        <taxon>Chitinophagales</taxon>
        <taxon>Chitinophagaceae</taxon>
        <taxon>Arachidicoccus</taxon>
    </lineage>
</organism>
<gene>
    <name evidence="2" type="ORF">SAMN05192529_102135</name>
</gene>
<proteinExistence type="predicted"/>
<evidence type="ECO:0000313" key="2">
    <source>
        <dbReference type="EMBL" id="SDZ82116.1"/>
    </source>
</evidence>
<dbReference type="Proteomes" id="UP000199041">
    <property type="component" value="Unassembled WGS sequence"/>
</dbReference>
<protein>
    <submittedName>
        <fullName evidence="2">Uncharacterized protein</fullName>
    </submittedName>
</protein>
<dbReference type="STRING" id="551991.SAMN05192529_102135"/>
<accession>A0A1H3W4Y2</accession>